<gene>
    <name evidence="1" type="ORF">S06H3_14041</name>
</gene>
<proteinExistence type="predicted"/>
<dbReference type="EMBL" id="BARV01006862">
    <property type="protein sequence ID" value="GAI17454.1"/>
    <property type="molecule type" value="Genomic_DNA"/>
</dbReference>
<organism evidence="1">
    <name type="scientific">marine sediment metagenome</name>
    <dbReference type="NCBI Taxonomy" id="412755"/>
    <lineage>
        <taxon>unclassified sequences</taxon>
        <taxon>metagenomes</taxon>
        <taxon>ecological metagenomes</taxon>
    </lineage>
</organism>
<evidence type="ECO:0000313" key="1">
    <source>
        <dbReference type="EMBL" id="GAI17454.1"/>
    </source>
</evidence>
<comment type="caution">
    <text evidence="1">The sequence shown here is derived from an EMBL/GenBank/DDBJ whole genome shotgun (WGS) entry which is preliminary data.</text>
</comment>
<sequence>IVDVFGRALRGWFVSADGNGMLIEYGCLLIAGERCDGALVVKTVLNLSRGISEKLKKQLDYGKPSPLNECSVVLPRDEAGDAQ</sequence>
<feature type="non-terminal residue" evidence="1">
    <location>
        <position position="1"/>
    </location>
</feature>
<protein>
    <submittedName>
        <fullName evidence="1">Uncharacterized protein</fullName>
    </submittedName>
</protein>
<name>X1NFN3_9ZZZZ</name>
<accession>X1NFN3</accession>
<reference evidence="1" key="1">
    <citation type="journal article" date="2014" name="Front. Microbiol.">
        <title>High frequency of phylogenetically diverse reductive dehalogenase-homologous genes in deep subseafloor sedimentary metagenomes.</title>
        <authorList>
            <person name="Kawai M."/>
            <person name="Futagami T."/>
            <person name="Toyoda A."/>
            <person name="Takaki Y."/>
            <person name="Nishi S."/>
            <person name="Hori S."/>
            <person name="Arai W."/>
            <person name="Tsubouchi T."/>
            <person name="Morono Y."/>
            <person name="Uchiyama I."/>
            <person name="Ito T."/>
            <person name="Fujiyama A."/>
            <person name="Inagaki F."/>
            <person name="Takami H."/>
        </authorList>
    </citation>
    <scope>NUCLEOTIDE SEQUENCE</scope>
    <source>
        <strain evidence="1">Expedition CK06-06</strain>
    </source>
</reference>
<dbReference type="AlphaFoldDB" id="X1NFN3"/>